<dbReference type="InterPro" id="IPR036412">
    <property type="entry name" value="HAD-like_sf"/>
</dbReference>
<reference evidence="1" key="1">
    <citation type="submission" date="2021-01" db="EMBL/GenBank/DDBJ databases">
        <authorList>
            <person name="Corre E."/>
            <person name="Pelletier E."/>
            <person name="Niang G."/>
            <person name="Scheremetjew M."/>
            <person name="Finn R."/>
            <person name="Kale V."/>
            <person name="Holt S."/>
            <person name="Cochrane G."/>
            <person name="Meng A."/>
            <person name="Brown T."/>
            <person name="Cohen L."/>
        </authorList>
    </citation>
    <scope>NUCLEOTIDE SEQUENCE</scope>
    <source>
        <strain evidence="1">CCMP826</strain>
    </source>
</reference>
<gene>
    <name evidence="1" type="ORF">HTAM1171_LOCUS9070</name>
</gene>
<protein>
    <recommendedName>
        <fullName evidence="2">FCP1 homology domain-containing protein</fullName>
    </recommendedName>
</protein>
<dbReference type="InterPro" id="IPR023214">
    <property type="entry name" value="HAD_sf"/>
</dbReference>
<sequence length="187" mass="20593">MASFQVSDEALSNQCEEAISRLQELKINFLAIDFDKTIVDVHTHGQWKGSAHELSTHVRPLFQHLISAAIGADIKVAVVTFSPQCGQIKDVLEIALPESSNSIVVRGRDRTWSYVGAGSKDGKQSHMASAVEEIESMHEKLDISKNTTLLIDDDVNNIKVALLDGVRAVWLNPNKSHNLLKDIQALV</sequence>
<name>A0A7S2I2G2_9STRA</name>
<dbReference type="SUPFAM" id="SSF56784">
    <property type="entry name" value="HAD-like"/>
    <property type="match status" value="1"/>
</dbReference>
<evidence type="ECO:0000313" key="1">
    <source>
        <dbReference type="EMBL" id="CAD9506667.1"/>
    </source>
</evidence>
<evidence type="ECO:0008006" key="2">
    <source>
        <dbReference type="Google" id="ProtNLM"/>
    </source>
</evidence>
<proteinExistence type="predicted"/>
<dbReference type="Gene3D" id="3.40.50.1000">
    <property type="entry name" value="HAD superfamily/HAD-like"/>
    <property type="match status" value="1"/>
</dbReference>
<dbReference type="EMBL" id="HBGV01014752">
    <property type="protein sequence ID" value="CAD9506667.1"/>
    <property type="molecule type" value="Transcribed_RNA"/>
</dbReference>
<dbReference type="AlphaFoldDB" id="A0A7S2I2G2"/>
<organism evidence="1">
    <name type="scientific">Helicotheca tamesis</name>
    <dbReference type="NCBI Taxonomy" id="374047"/>
    <lineage>
        <taxon>Eukaryota</taxon>
        <taxon>Sar</taxon>
        <taxon>Stramenopiles</taxon>
        <taxon>Ochrophyta</taxon>
        <taxon>Bacillariophyta</taxon>
        <taxon>Mediophyceae</taxon>
        <taxon>Lithodesmiophycidae</taxon>
        <taxon>Lithodesmiales</taxon>
        <taxon>Lithodesmiaceae</taxon>
        <taxon>Helicotheca</taxon>
    </lineage>
</organism>
<accession>A0A7S2I2G2</accession>